<feature type="transmembrane region" description="Helical" evidence="7">
    <location>
        <begin position="141"/>
        <end position="166"/>
    </location>
</feature>
<keyword evidence="6 7" id="KW-0472">Membrane</keyword>
<dbReference type="SUPFAM" id="SSF161098">
    <property type="entry name" value="MetI-like"/>
    <property type="match status" value="1"/>
</dbReference>
<organism evidence="9 10">
    <name type="scientific">Egibacter rhizosphaerae</name>
    <dbReference type="NCBI Taxonomy" id="1670831"/>
    <lineage>
        <taxon>Bacteria</taxon>
        <taxon>Bacillati</taxon>
        <taxon>Actinomycetota</taxon>
        <taxon>Nitriliruptoria</taxon>
        <taxon>Egibacterales</taxon>
        <taxon>Egibacteraceae</taxon>
        <taxon>Egibacter</taxon>
    </lineage>
</organism>
<dbReference type="RefSeq" id="WP_131154148.1">
    <property type="nucleotide sequence ID" value="NZ_CP036402.1"/>
</dbReference>
<dbReference type="AlphaFoldDB" id="A0A411YD31"/>
<dbReference type="Pfam" id="PF00528">
    <property type="entry name" value="BPD_transp_1"/>
    <property type="match status" value="1"/>
</dbReference>
<gene>
    <name evidence="9" type="ORF">ER308_06080</name>
</gene>
<evidence type="ECO:0000259" key="8">
    <source>
        <dbReference type="PROSITE" id="PS50928"/>
    </source>
</evidence>
<dbReference type="KEGG" id="erz:ER308_06080"/>
<keyword evidence="2 7" id="KW-0813">Transport</keyword>
<evidence type="ECO:0000256" key="5">
    <source>
        <dbReference type="ARBA" id="ARBA00022989"/>
    </source>
</evidence>
<evidence type="ECO:0000256" key="2">
    <source>
        <dbReference type="ARBA" id="ARBA00022448"/>
    </source>
</evidence>
<evidence type="ECO:0000256" key="3">
    <source>
        <dbReference type="ARBA" id="ARBA00022475"/>
    </source>
</evidence>
<feature type="transmembrane region" description="Helical" evidence="7">
    <location>
        <begin position="104"/>
        <end position="129"/>
    </location>
</feature>
<evidence type="ECO:0000256" key="6">
    <source>
        <dbReference type="ARBA" id="ARBA00023136"/>
    </source>
</evidence>
<protein>
    <submittedName>
        <fullName evidence="9">ABC transporter permease</fullName>
    </submittedName>
</protein>
<keyword evidence="10" id="KW-1185">Reference proteome</keyword>
<keyword evidence="5 7" id="KW-1133">Transmembrane helix</keyword>
<dbReference type="GO" id="GO:0071916">
    <property type="term" value="F:dipeptide transmembrane transporter activity"/>
    <property type="evidence" value="ECO:0007669"/>
    <property type="project" value="TreeGrafter"/>
</dbReference>
<evidence type="ECO:0000256" key="7">
    <source>
        <dbReference type="RuleBase" id="RU363032"/>
    </source>
</evidence>
<dbReference type="GO" id="GO:0005886">
    <property type="term" value="C:plasma membrane"/>
    <property type="evidence" value="ECO:0007669"/>
    <property type="project" value="UniProtKB-SubCell"/>
</dbReference>
<comment type="similarity">
    <text evidence="7">Belongs to the binding-protein-dependent transport system permease family.</text>
</comment>
<feature type="domain" description="ABC transmembrane type-1" evidence="8">
    <location>
        <begin position="102"/>
        <end position="312"/>
    </location>
</feature>
<evidence type="ECO:0000313" key="10">
    <source>
        <dbReference type="Proteomes" id="UP000291469"/>
    </source>
</evidence>
<dbReference type="InterPro" id="IPR035906">
    <property type="entry name" value="MetI-like_sf"/>
</dbReference>
<feature type="transmembrane region" description="Helical" evidence="7">
    <location>
        <begin position="12"/>
        <end position="34"/>
    </location>
</feature>
<name>A0A411YD31_9ACTN</name>
<reference evidence="9 10" key="1">
    <citation type="submission" date="2019-01" db="EMBL/GenBank/DDBJ databases">
        <title>Egibacter rhizosphaerae EGI 80759T.</title>
        <authorList>
            <person name="Chen D.-D."/>
            <person name="Tian Y."/>
            <person name="Jiao J.-Y."/>
            <person name="Zhang X.-T."/>
            <person name="Zhang Y.-G."/>
            <person name="Zhang Y."/>
            <person name="Xiao M."/>
            <person name="Shu W.-S."/>
            <person name="Li W.-J."/>
        </authorList>
    </citation>
    <scope>NUCLEOTIDE SEQUENCE [LARGE SCALE GENOMIC DNA]</scope>
    <source>
        <strain evidence="9 10">EGI 80759</strain>
    </source>
</reference>
<accession>A0A411YD31</accession>
<dbReference type="OrthoDB" id="5169641at2"/>
<dbReference type="InterPro" id="IPR045621">
    <property type="entry name" value="BPD_transp_1_N"/>
</dbReference>
<dbReference type="CDD" id="cd06261">
    <property type="entry name" value="TM_PBP2"/>
    <property type="match status" value="1"/>
</dbReference>
<keyword evidence="4 7" id="KW-0812">Transmembrane</keyword>
<evidence type="ECO:0000313" key="9">
    <source>
        <dbReference type="EMBL" id="QBI19151.1"/>
    </source>
</evidence>
<proteinExistence type="inferred from homology"/>
<feature type="transmembrane region" description="Helical" evidence="7">
    <location>
        <begin position="243"/>
        <end position="265"/>
    </location>
</feature>
<feature type="transmembrane region" description="Helical" evidence="7">
    <location>
        <begin position="294"/>
        <end position="315"/>
    </location>
</feature>
<dbReference type="InterPro" id="IPR000515">
    <property type="entry name" value="MetI-like"/>
</dbReference>
<evidence type="ECO:0000256" key="4">
    <source>
        <dbReference type="ARBA" id="ARBA00022692"/>
    </source>
</evidence>
<keyword evidence="3" id="KW-1003">Cell membrane</keyword>
<sequence>MRATHWRFLVRRLVGAVLTLLGVSVVVFVVLRVIPGDEITVMLGTEAAGLTDAQRASLEAYYGLGDPLVVQYFGWLGNVLTGNLGVSLRSGQPVGGLIANALPITVQLAVMATIIGVALGLAFGMLAASRPGGLRDATAQGFGLLGLGTPNFVVGAVLIAVLSTQFGYFPSAGDYVGFFESPAANVGQQIFPAITLGTALAAIVMRTTRGSYLDMWQQDFARTAVGKGVHPQRVRWRHVLHNALIPIVTITGIQFGYLLGGTVVVEEIFSLPGLGRLVLTGIVQRDFAVVQSTVLVIAALFVLVNFLVDLLYALIDPRVKLS</sequence>
<dbReference type="Pfam" id="PF19300">
    <property type="entry name" value="BPD_transp_1_N"/>
    <property type="match status" value="1"/>
</dbReference>
<dbReference type="Gene3D" id="1.10.3720.10">
    <property type="entry name" value="MetI-like"/>
    <property type="match status" value="1"/>
</dbReference>
<dbReference type="PANTHER" id="PTHR43163">
    <property type="entry name" value="DIPEPTIDE TRANSPORT SYSTEM PERMEASE PROTEIN DPPB-RELATED"/>
    <property type="match status" value="1"/>
</dbReference>
<dbReference type="PANTHER" id="PTHR43163:SF6">
    <property type="entry name" value="DIPEPTIDE TRANSPORT SYSTEM PERMEASE PROTEIN DPPB-RELATED"/>
    <property type="match status" value="1"/>
</dbReference>
<dbReference type="Proteomes" id="UP000291469">
    <property type="component" value="Chromosome"/>
</dbReference>
<dbReference type="PROSITE" id="PS50928">
    <property type="entry name" value="ABC_TM1"/>
    <property type="match status" value="1"/>
</dbReference>
<feature type="transmembrane region" description="Helical" evidence="7">
    <location>
        <begin position="186"/>
        <end position="205"/>
    </location>
</feature>
<comment type="subcellular location">
    <subcellularLocation>
        <location evidence="1 7">Cell membrane</location>
        <topology evidence="1 7">Multi-pass membrane protein</topology>
    </subcellularLocation>
</comment>
<dbReference type="EMBL" id="CP036402">
    <property type="protein sequence ID" value="QBI19151.1"/>
    <property type="molecule type" value="Genomic_DNA"/>
</dbReference>
<evidence type="ECO:0000256" key="1">
    <source>
        <dbReference type="ARBA" id="ARBA00004651"/>
    </source>
</evidence>